<evidence type="ECO:0000256" key="4">
    <source>
        <dbReference type="ARBA" id="ARBA00022825"/>
    </source>
</evidence>
<dbReference type="InterPro" id="IPR013320">
    <property type="entry name" value="ConA-like_dom_sf"/>
</dbReference>
<dbReference type="Gene3D" id="3.40.50.200">
    <property type="entry name" value="Peptidase S8/S53 domain"/>
    <property type="match status" value="1"/>
</dbReference>
<dbReference type="EMBL" id="CP015607">
    <property type="protein sequence ID" value="APT47118.1"/>
    <property type="molecule type" value="Genomic_DNA"/>
</dbReference>
<feature type="active site" description="Charge relay system" evidence="5 6">
    <location>
        <position position="226"/>
    </location>
</feature>
<dbReference type="Gene3D" id="2.60.120.200">
    <property type="match status" value="1"/>
</dbReference>
<reference evidence="10 11" key="1">
    <citation type="submission" date="2016-05" db="EMBL/GenBank/DDBJ databases">
        <title>Complete Genome and Methylome Analysis of Psychrotrophic Bacterial Isolates from Antarctic Lake Untersee.</title>
        <authorList>
            <person name="Fomenkov A."/>
            <person name="Akimov V.N."/>
            <person name="Vasilyeva L.V."/>
            <person name="Andersen D."/>
            <person name="Vincze T."/>
            <person name="Roberts R.J."/>
        </authorList>
    </citation>
    <scope>NUCLEOTIDE SEQUENCE [LARGE SCALE GENOMIC DNA]</scope>
    <source>
        <strain evidence="10 11">U14-5</strain>
    </source>
</reference>
<dbReference type="PANTHER" id="PTHR43399:SF4">
    <property type="entry name" value="CELL WALL-ASSOCIATED PROTEASE"/>
    <property type="match status" value="1"/>
</dbReference>
<dbReference type="InterPro" id="IPR033857">
    <property type="entry name" value="Bacillopeptidase_F"/>
</dbReference>
<keyword evidence="8" id="KW-0732">Signal</keyword>
<dbReference type="Pfam" id="PF00082">
    <property type="entry name" value="Peptidase_S8"/>
    <property type="match status" value="1"/>
</dbReference>
<evidence type="ECO:0000256" key="3">
    <source>
        <dbReference type="ARBA" id="ARBA00022801"/>
    </source>
</evidence>
<dbReference type="Gene3D" id="2.60.40.10">
    <property type="entry name" value="Immunoglobulins"/>
    <property type="match status" value="2"/>
</dbReference>
<feature type="region of interest" description="Disordered" evidence="7">
    <location>
        <begin position="798"/>
        <end position="838"/>
    </location>
</feature>
<dbReference type="InterPro" id="IPR015500">
    <property type="entry name" value="Peptidase_S8_subtilisin-rel"/>
</dbReference>
<dbReference type="RefSeq" id="WP_075622997.1">
    <property type="nucleotide sequence ID" value="NZ_CP015607.1"/>
</dbReference>
<comment type="similarity">
    <text evidence="1 6">Belongs to the peptidase S8 family.</text>
</comment>
<name>A0A1L6ZKR7_BACIA</name>
<dbReference type="PROSITE" id="PS51892">
    <property type="entry name" value="SUBTILASE"/>
    <property type="match status" value="1"/>
</dbReference>
<evidence type="ECO:0000259" key="9">
    <source>
        <dbReference type="PROSITE" id="PS50060"/>
    </source>
</evidence>
<organism evidence="10 11">
    <name type="scientific">Bacillus safensis</name>
    <dbReference type="NCBI Taxonomy" id="561879"/>
    <lineage>
        <taxon>Bacteria</taxon>
        <taxon>Bacillati</taxon>
        <taxon>Bacillota</taxon>
        <taxon>Bacilli</taxon>
        <taxon>Bacillales</taxon>
        <taxon>Bacillaceae</taxon>
        <taxon>Bacillus</taxon>
    </lineage>
</organism>
<proteinExistence type="inferred from homology"/>
<keyword evidence="2 6" id="KW-0645">Protease</keyword>
<dbReference type="PANTHER" id="PTHR43399">
    <property type="entry name" value="SUBTILISIN-RELATED"/>
    <property type="match status" value="1"/>
</dbReference>
<dbReference type="GO" id="GO:0006508">
    <property type="term" value="P:proteolysis"/>
    <property type="evidence" value="ECO:0007669"/>
    <property type="project" value="UniProtKB-KW"/>
</dbReference>
<keyword evidence="3 6" id="KW-0378">Hydrolase</keyword>
<dbReference type="InterPro" id="IPR010259">
    <property type="entry name" value="S8pro/Inhibitor_I9"/>
</dbReference>
<dbReference type="Proteomes" id="UP000185426">
    <property type="component" value="Chromosome"/>
</dbReference>
<dbReference type="InterPro" id="IPR000998">
    <property type="entry name" value="MAM_dom"/>
</dbReference>
<evidence type="ECO:0000256" key="2">
    <source>
        <dbReference type="ARBA" id="ARBA00022670"/>
    </source>
</evidence>
<evidence type="ECO:0000256" key="8">
    <source>
        <dbReference type="SAM" id="SignalP"/>
    </source>
</evidence>
<accession>A0A1L6ZKR7</accession>
<evidence type="ECO:0000256" key="6">
    <source>
        <dbReference type="PROSITE-ProRule" id="PRU01240"/>
    </source>
</evidence>
<dbReference type="InterPro" id="IPR023828">
    <property type="entry name" value="Peptidase_S8_Ser-AS"/>
</dbReference>
<dbReference type="SUPFAM" id="SSF49464">
    <property type="entry name" value="Carboxypeptidase regulatory domain-like"/>
    <property type="match status" value="2"/>
</dbReference>
<feature type="chain" id="PRO_5012882733" evidence="8">
    <location>
        <begin position="33"/>
        <end position="1439"/>
    </location>
</feature>
<dbReference type="InterPro" id="IPR008969">
    <property type="entry name" value="CarboxyPept-like_regulatory"/>
</dbReference>
<evidence type="ECO:0000256" key="1">
    <source>
        <dbReference type="ARBA" id="ARBA00011073"/>
    </source>
</evidence>
<dbReference type="InterPro" id="IPR013783">
    <property type="entry name" value="Ig-like_fold"/>
</dbReference>
<feature type="active site" description="Charge relay system" evidence="5 6">
    <location>
        <position position="451"/>
    </location>
</feature>
<dbReference type="InterPro" id="IPR012103">
    <property type="entry name" value="Pept_S8A_Bpr"/>
</dbReference>
<dbReference type="Pfam" id="PF09136">
    <property type="entry name" value="Glucodextran_B"/>
    <property type="match status" value="1"/>
</dbReference>
<gene>
    <name evidence="10" type="ORF">BSA145_15370</name>
</gene>
<dbReference type="FunFam" id="3.40.50.200:FF:000043">
    <property type="entry name" value="Peptidase S8"/>
    <property type="match status" value="1"/>
</dbReference>
<dbReference type="PIRSF" id="PIRSF015477">
    <property type="entry name" value="Bpr"/>
    <property type="match status" value="1"/>
</dbReference>
<evidence type="ECO:0000256" key="5">
    <source>
        <dbReference type="PIRSR" id="PIRSR015477-1"/>
    </source>
</evidence>
<feature type="domain" description="MAM" evidence="9">
    <location>
        <begin position="637"/>
        <end position="793"/>
    </location>
</feature>
<dbReference type="InterPro" id="IPR000209">
    <property type="entry name" value="Peptidase_S8/S53_dom"/>
</dbReference>
<dbReference type="InterPro" id="IPR051048">
    <property type="entry name" value="Peptidase_S8/S53_subtilisin"/>
</dbReference>
<dbReference type="SUPFAM" id="SSF52743">
    <property type="entry name" value="Subtilisin-like"/>
    <property type="match status" value="1"/>
</dbReference>
<dbReference type="PROSITE" id="PS50060">
    <property type="entry name" value="MAM_2"/>
    <property type="match status" value="1"/>
</dbReference>
<dbReference type="PROSITE" id="PS00138">
    <property type="entry name" value="SUBTILASE_SER"/>
    <property type="match status" value="1"/>
</dbReference>
<evidence type="ECO:0000313" key="11">
    <source>
        <dbReference type="Proteomes" id="UP000185426"/>
    </source>
</evidence>
<evidence type="ECO:0000256" key="7">
    <source>
        <dbReference type="SAM" id="MobiDB-lite"/>
    </source>
</evidence>
<dbReference type="PRINTS" id="PR00723">
    <property type="entry name" value="SUBTILISIN"/>
</dbReference>
<sequence>MKVKFRKTAGYRLMSLLVIGTLTMTSFGMVQAKSTSTSYQEEAVSSKKTKAKISSRLMKQFQQEDKVTFLVKMKEQTNVKKVAKDAVSKAKKQKLTAAKTQYTKRSAVVSELRATSEETQEALLAYLQKAQKKKQVKDIHSYYIVNGLAVTGTKEVMEKVASFPEVDQVLPNEIRQIHRPVDLKTSKKNKQIKAADGIEWNISQVHAPEAWALGYDGTGTVVASIDTGVEWDHPALKEKYRGFDPARPNEPSHEYNWYDATTGSKAPYDDLEHGTHVTGTKVGSEPNGDNQVGVAPGAKWIAVKAFSEDGGSDADLLDAGEWILAPKDKNGTPHPEKAPDVVNNSWGGGPGLDDWYKDVVNAWRAADIFPEFSAGNTDLFNPGGEGSIANPANYPDAFATGATDQNNKLGSFSLQGPSPYGVMKPDIAAPGVNIRSSIPGKGYEDGWNGTSMAGPHVSAVVALLRQVQSDLSVEEIEEILIDTAKPLTDQQFPESPNNGYGAGLVDAKEAITALTDGIGKIEGQVTKEGEDTEPPVFSHKGPNEIFASTPTPLSITAEDKVAVTNVSLSYQVDQGKRETLQAKRTDGNHLKGTYVVQLPELEGENVTYRWIVEDFGENEAASEPYTLPIKTSITTGYSQDFEAWPSSGWFSGGTKDPWQWGKPTTGPKQAFTGDHVYATNLDSPYENQTDAHLSMPMIAVPESGSSFLQYQYWHDLEANYDYVHMHVQPEGEDAVQVAAYTGKTSGWTKGEVDLSAYKGQNVRVIFQLRTDGSVTKDGFYLDDVKITDQALPQKAKKQLGVIKKEKPAQEQKKPVDPKSAKPAKIKEKHVQMKKEKSLDAPSIKALPMKAEISVLESGKSTYTDEATGRYQLSHGAGEFTVKAEAYGFESRTQKVNISANDQAEANFSLQPLEKRTISGTIVNETTGEKVKDATVYLVEDAKIEPVKTDESGEFSLEALSGVYTVKVFAKGFKGYSFTADVTEKPLEKAIKLEPFIGFAGEIGYDDGTPENARAFYDPGNGWAVKFSLEKGKKLAQVTGGLFRFWTTEWPAPGGNEFAVEVYDASGKNGAPGEKIAGPFKANALRNGEWTKVDLEDQAITVDGDFYLVYIQTKKNTESPGLATDEDGPNAERSWQLTSGAFSPSPKEEGNYMIRALVQYEADVPEITSPKAGTITNKDELEIEGKASPGLDVAIYQNDEEIAKVKADQSGAFKEKVTVSSGEHVFTAATVTDKGATKKSKSVKVIIDQTAPVLTIDTPKKGEKSNKESLTVEGKVTDDHLDQVTVNGKKAAIKDGKYSARILLENGKNTIKVTAKDAAGNKTTKKVDIDVQYEAPEISKLTPAENVNLSSGESVKISFNSREKLDATFVIHMPLTNARSKLQNTTELPLREVAGGTYEGYWTATSTAKAKGAVIEVIVRDDYGNVTRQKAPGTLNINEK</sequence>
<feature type="signal peptide" evidence="8">
    <location>
        <begin position="1"/>
        <end position="32"/>
    </location>
</feature>
<evidence type="ECO:0000313" key="10">
    <source>
        <dbReference type="EMBL" id="APT47118.1"/>
    </source>
</evidence>
<dbReference type="InterPro" id="IPR036852">
    <property type="entry name" value="Peptidase_S8/S53_dom_sf"/>
</dbReference>
<keyword evidence="4 6" id="KW-0720">Serine protease</keyword>
<feature type="compositionally biased region" description="Basic and acidic residues" evidence="7">
    <location>
        <begin position="802"/>
        <end position="838"/>
    </location>
</feature>
<dbReference type="GO" id="GO:0004252">
    <property type="term" value="F:serine-type endopeptidase activity"/>
    <property type="evidence" value="ECO:0007669"/>
    <property type="project" value="UniProtKB-UniRule"/>
</dbReference>
<feature type="active site" description="Charge relay system" evidence="5 6">
    <location>
        <position position="273"/>
    </location>
</feature>
<dbReference type="Pfam" id="PF05922">
    <property type="entry name" value="Inhibitor_I9"/>
    <property type="match status" value="1"/>
</dbReference>
<dbReference type="Pfam" id="PF13620">
    <property type="entry name" value="CarboxypepD_reg"/>
    <property type="match status" value="1"/>
</dbReference>
<dbReference type="Pfam" id="PF20773">
    <property type="entry name" value="InhA-like_MAM"/>
    <property type="match status" value="1"/>
</dbReference>
<dbReference type="GO" id="GO:0016020">
    <property type="term" value="C:membrane"/>
    <property type="evidence" value="ECO:0007669"/>
    <property type="project" value="InterPro"/>
</dbReference>
<dbReference type="CDD" id="cd07481">
    <property type="entry name" value="Peptidases_S8_BacillopeptidaseF-like"/>
    <property type="match status" value="1"/>
</dbReference>
<protein>
    <submittedName>
        <fullName evidence="10">Peptidase S8</fullName>
    </submittedName>
</protein>
<dbReference type="SUPFAM" id="SSF49899">
    <property type="entry name" value="Concanavalin A-like lectins/glucanases"/>
    <property type="match status" value="1"/>
</dbReference>
<dbReference type="Gene3D" id="2.60.40.1120">
    <property type="entry name" value="Carboxypeptidase-like, regulatory domain"/>
    <property type="match status" value="2"/>
</dbReference>